<evidence type="ECO:0000313" key="1">
    <source>
        <dbReference type="EMBL" id="EGO62506.1"/>
    </source>
</evidence>
<dbReference type="AlphaFoldDB" id="F7NN78"/>
<dbReference type="RefSeq" id="WP_004098389.1">
    <property type="nucleotide sequence ID" value="NZ_AFGF01000206.1"/>
</dbReference>
<name>F7NN78_9FIRM</name>
<dbReference type="Proteomes" id="UP000003240">
    <property type="component" value="Unassembled WGS sequence"/>
</dbReference>
<dbReference type="EMBL" id="AFGF01000206">
    <property type="protein sequence ID" value="EGO62506.1"/>
    <property type="molecule type" value="Genomic_DNA"/>
</dbReference>
<organism evidence="1 2">
    <name type="scientific">Acetonema longum DSM 6540</name>
    <dbReference type="NCBI Taxonomy" id="1009370"/>
    <lineage>
        <taxon>Bacteria</taxon>
        <taxon>Bacillati</taxon>
        <taxon>Bacillota</taxon>
        <taxon>Negativicutes</taxon>
        <taxon>Acetonemataceae</taxon>
        <taxon>Acetonema</taxon>
    </lineage>
</organism>
<protein>
    <submittedName>
        <fullName evidence="1">Uncharacterized protein</fullName>
    </submittedName>
</protein>
<reference evidence="1 2" key="1">
    <citation type="journal article" date="2011" name="EMBO J.">
        <title>Structural diversity of bacterial flagellar motors.</title>
        <authorList>
            <person name="Chen S."/>
            <person name="Beeby M."/>
            <person name="Murphy G.E."/>
            <person name="Leadbetter J.R."/>
            <person name="Hendrixson D.R."/>
            <person name="Briegel A."/>
            <person name="Li Z."/>
            <person name="Shi J."/>
            <person name="Tocheva E.I."/>
            <person name="Muller A."/>
            <person name="Dobro M.J."/>
            <person name="Jensen G.J."/>
        </authorList>
    </citation>
    <scope>NUCLEOTIDE SEQUENCE [LARGE SCALE GENOMIC DNA]</scope>
    <source>
        <strain evidence="1 2">DSM 6540</strain>
    </source>
</reference>
<proteinExistence type="predicted"/>
<comment type="caution">
    <text evidence="1">The sequence shown here is derived from an EMBL/GenBank/DDBJ whole genome shotgun (WGS) entry which is preliminary data.</text>
</comment>
<accession>F7NN78</accession>
<gene>
    <name evidence="1" type="ORF">ALO_17810</name>
</gene>
<evidence type="ECO:0000313" key="2">
    <source>
        <dbReference type="Proteomes" id="UP000003240"/>
    </source>
</evidence>
<keyword evidence="2" id="KW-1185">Reference proteome</keyword>
<feature type="non-terminal residue" evidence="1">
    <location>
        <position position="1"/>
    </location>
</feature>
<sequence>ADKLIPTKTIPRGFSNVEQFDQCAVELKQALSKSGLDVTSIQVRGSSATGVSSKGGGFRFDGSNPSDIDFAIEFNQKLPGISTSKNIDGFIHPNKLFNNFPELQAWADKWSTTLGRKVTPGGFQPGKLPSDPANVIVK</sequence>